<keyword evidence="3" id="KW-1185">Reference proteome</keyword>
<gene>
    <name evidence="2" type="ORF">STAS_28857</name>
</gene>
<feature type="region of interest" description="Disordered" evidence="1">
    <location>
        <begin position="32"/>
        <end position="71"/>
    </location>
</feature>
<evidence type="ECO:0000256" key="1">
    <source>
        <dbReference type="SAM" id="MobiDB-lite"/>
    </source>
</evidence>
<dbReference type="EMBL" id="BKCP01009715">
    <property type="protein sequence ID" value="GER51464.1"/>
    <property type="molecule type" value="Genomic_DNA"/>
</dbReference>
<proteinExistence type="predicted"/>
<accession>A0A5A7R537</accession>
<protein>
    <submittedName>
        <fullName evidence="2">DNA repair protein RAD51 homolog 4</fullName>
    </submittedName>
</protein>
<name>A0A5A7R537_STRAF</name>
<feature type="compositionally biased region" description="Basic and acidic residues" evidence="1">
    <location>
        <begin position="62"/>
        <end position="71"/>
    </location>
</feature>
<reference evidence="3" key="1">
    <citation type="journal article" date="2019" name="Curr. Biol.">
        <title>Genome Sequence of Striga asiatica Provides Insight into the Evolution of Plant Parasitism.</title>
        <authorList>
            <person name="Yoshida S."/>
            <person name="Kim S."/>
            <person name="Wafula E.K."/>
            <person name="Tanskanen J."/>
            <person name="Kim Y.M."/>
            <person name="Honaas L."/>
            <person name="Yang Z."/>
            <person name="Spallek T."/>
            <person name="Conn C.E."/>
            <person name="Ichihashi Y."/>
            <person name="Cheong K."/>
            <person name="Cui S."/>
            <person name="Der J.P."/>
            <person name="Gundlach H."/>
            <person name="Jiao Y."/>
            <person name="Hori C."/>
            <person name="Ishida J.K."/>
            <person name="Kasahara H."/>
            <person name="Kiba T."/>
            <person name="Kim M.S."/>
            <person name="Koo N."/>
            <person name="Laohavisit A."/>
            <person name="Lee Y.H."/>
            <person name="Lumba S."/>
            <person name="McCourt P."/>
            <person name="Mortimer J.C."/>
            <person name="Mutuku J.M."/>
            <person name="Nomura T."/>
            <person name="Sasaki-Sekimoto Y."/>
            <person name="Seto Y."/>
            <person name="Wang Y."/>
            <person name="Wakatake T."/>
            <person name="Sakakibara H."/>
            <person name="Demura T."/>
            <person name="Yamaguchi S."/>
            <person name="Yoneyama K."/>
            <person name="Manabe R.I."/>
            <person name="Nelson D.C."/>
            <person name="Schulman A.H."/>
            <person name="Timko M.P."/>
            <person name="dePamphilis C.W."/>
            <person name="Choi D."/>
            <person name="Shirasu K."/>
        </authorList>
    </citation>
    <scope>NUCLEOTIDE SEQUENCE [LARGE SCALE GENOMIC DNA]</scope>
    <source>
        <strain evidence="3">cv. UVA1</strain>
    </source>
</reference>
<dbReference type="AlphaFoldDB" id="A0A5A7R537"/>
<evidence type="ECO:0000313" key="3">
    <source>
        <dbReference type="Proteomes" id="UP000325081"/>
    </source>
</evidence>
<organism evidence="2 3">
    <name type="scientific">Striga asiatica</name>
    <name type="common">Asiatic witchweed</name>
    <name type="synonym">Buchnera asiatica</name>
    <dbReference type="NCBI Taxonomy" id="4170"/>
    <lineage>
        <taxon>Eukaryota</taxon>
        <taxon>Viridiplantae</taxon>
        <taxon>Streptophyta</taxon>
        <taxon>Embryophyta</taxon>
        <taxon>Tracheophyta</taxon>
        <taxon>Spermatophyta</taxon>
        <taxon>Magnoliopsida</taxon>
        <taxon>eudicotyledons</taxon>
        <taxon>Gunneridae</taxon>
        <taxon>Pentapetalae</taxon>
        <taxon>asterids</taxon>
        <taxon>lamiids</taxon>
        <taxon>Lamiales</taxon>
        <taxon>Orobanchaceae</taxon>
        <taxon>Buchnereae</taxon>
        <taxon>Striga</taxon>
    </lineage>
</organism>
<feature type="non-terminal residue" evidence="2">
    <location>
        <position position="209"/>
    </location>
</feature>
<comment type="caution">
    <text evidence="2">The sequence shown here is derived from an EMBL/GenBank/DDBJ whole genome shotgun (WGS) entry which is preliminary data.</text>
</comment>
<dbReference type="Proteomes" id="UP000325081">
    <property type="component" value="Unassembled WGS sequence"/>
</dbReference>
<sequence>MSWKWTPSEPLLVILPHRSGRFLPWHETCSANTPAIPTAEPDEQDQGEQRLDAKAPFPTPKPNRDMADPRKTGALASFERTSTRSAIGLTHGKRTNTAVPCPFLCFVHVLDVKTEEAIGIRRRKRQTIIHTTTLSYLERTDHYTTILSIDRGFFHCLKDKTPSDRQIPDLFLYLCKYKKAHTFAFPPARQLNLDFRIKESVSSKTSDEP</sequence>
<evidence type="ECO:0000313" key="2">
    <source>
        <dbReference type="EMBL" id="GER51464.1"/>
    </source>
</evidence>